<evidence type="ECO:0000313" key="2">
    <source>
        <dbReference type="Proteomes" id="UP000256999"/>
    </source>
</evidence>
<evidence type="ECO:0000313" key="1">
    <source>
        <dbReference type="EMBL" id="REL35377.1"/>
    </source>
</evidence>
<accession>A0A3E0UFM3</accession>
<dbReference type="AlphaFoldDB" id="A0A3E0UFM3"/>
<dbReference type="Proteomes" id="UP000256999">
    <property type="component" value="Unassembled WGS sequence"/>
</dbReference>
<name>A0A3E0UFM3_9GAMM</name>
<dbReference type="RefSeq" id="WP_116000051.1">
    <property type="nucleotide sequence ID" value="NZ_QUOV01000001.1"/>
</dbReference>
<reference evidence="1 2" key="1">
    <citation type="submission" date="2018-08" db="EMBL/GenBank/DDBJ databases">
        <title>Thalassotalea euphylliae genome.</title>
        <authorList>
            <person name="Summers S."/>
            <person name="Rice S.A."/>
            <person name="Freckelton M.L."/>
            <person name="Nedved B.T."/>
            <person name="Hadfield M.G."/>
        </authorList>
    </citation>
    <scope>NUCLEOTIDE SEQUENCE [LARGE SCALE GENOMIC DNA]</scope>
    <source>
        <strain evidence="1 2">H2</strain>
    </source>
</reference>
<protein>
    <submittedName>
        <fullName evidence="1">Uncharacterized protein</fullName>
    </submittedName>
</protein>
<gene>
    <name evidence="1" type="ORF">DXX92_08425</name>
</gene>
<proteinExistence type="predicted"/>
<dbReference type="OrthoDB" id="9904183at2"/>
<organism evidence="1 2">
    <name type="scientific">Thalassotalea euphylliae</name>
    <dbReference type="NCBI Taxonomy" id="1655234"/>
    <lineage>
        <taxon>Bacteria</taxon>
        <taxon>Pseudomonadati</taxon>
        <taxon>Pseudomonadota</taxon>
        <taxon>Gammaproteobacteria</taxon>
        <taxon>Alteromonadales</taxon>
        <taxon>Colwelliaceae</taxon>
        <taxon>Thalassotalea</taxon>
    </lineage>
</organism>
<sequence length="131" mass="14917">MFQDLSKTINEVVSFTNKHRVDTKFNVHQVADLLGENGNPDKLWASFEKQAGVYVLISFTASKVHYVDMSEKDIGSRLYYWLFKANKVQEALSNNDIVLTINLKNQSYMSPALESFLISRLSPELNVKNVA</sequence>
<dbReference type="EMBL" id="QUOV01000001">
    <property type="protein sequence ID" value="REL35377.1"/>
    <property type="molecule type" value="Genomic_DNA"/>
</dbReference>
<comment type="caution">
    <text evidence="1">The sequence shown here is derived from an EMBL/GenBank/DDBJ whole genome shotgun (WGS) entry which is preliminary data.</text>
</comment>